<dbReference type="EMBL" id="JAHHUM010000427">
    <property type="protein sequence ID" value="KAK5619893.1"/>
    <property type="molecule type" value="Genomic_DNA"/>
</dbReference>
<accession>A0AAV9SFG2</accession>
<evidence type="ECO:0008006" key="4">
    <source>
        <dbReference type="Google" id="ProtNLM"/>
    </source>
</evidence>
<protein>
    <recommendedName>
        <fullName evidence="4">Basic proline-rich protein-like</fullName>
    </recommendedName>
</protein>
<proteinExistence type="predicted"/>
<feature type="compositionally biased region" description="Pro residues" evidence="1">
    <location>
        <begin position="1"/>
        <end position="18"/>
    </location>
</feature>
<comment type="caution">
    <text evidence="2">The sequence shown here is derived from an EMBL/GenBank/DDBJ whole genome shotgun (WGS) entry which is preliminary data.</text>
</comment>
<gene>
    <name evidence="2" type="ORF">CRENBAI_005576</name>
</gene>
<name>A0AAV9SFG2_9TELE</name>
<dbReference type="AlphaFoldDB" id="A0AAV9SFG2"/>
<evidence type="ECO:0000313" key="3">
    <source>
        <dbReference type="Proteomes" id="UP001311232"/>
    </source>
</evidence>
<evidence type="ECO:0000256" key="1">
    <source>
        <dbReference type="SAM" id="MobiDB-lite"/>
    </source>
</evidence>
<evidence type="ECO:0000313" key="2">
    <source>
        <dbReference type="EMBL" id="KAK5619893.1"/>
    </source>
</evidence>
<feature type="region of interest" description="Disordered" evidence="1">
    <location>
        <begin position="178"/>
        <end position="202"/>
    </location>
</feature>
<organism evidence="2 3">
    <name type="scientific">Crenichthys baileyi</name>
    <name type="common">White River springfish</name>
    <dbReference type="NCBI Taxonomy" id="28760"/>
    <lineage>
        <taxon>Eukaryota</taxon>
        <taxon>Metazoa</taxon>
        <taxon>Chordata</taxon>
        <taxon>Craniata</taxon>
        <taxon>Vertebrata</taxon>
        <taxon>Euteleostomi</taxon>
        <taxon>Actinopterygii</taxon>
        <taxon>Neopterygii</taxon>
        <taxon>Teleostei</taxon>
        <taxon>Neoteleostei</taxon>
        <taxon>Acanthomorphata</taxon>
        <taxon>Ovalentaria</taxon>
        <taxon>Atherinomorphae</taxon>
        <taxon>Cyprinodontiformes</taxon>
        <taxon>Goodeidae</taxon>
        <taxon>Crenichthys</taxon>
    </lineage>
</organism>
<dbReference type="Proteomes" id="UP001311232">
    <property type="component" value="Unassembled WGS sequence"/>
</dbReference>
<sequence>MEGFKPTPPRGPQFPPPAGALFFPNPGWPPPSGASARVPTRGKRGPPHQWLEPSLCQRLSPKMRFLLPGFPPGKSGPPHHWGGPFRQRAKSKLVLKSYTGVLKTPGFSQLFSPASRVLPGFPRANRGLTPAGWTVFCQRPSPNWLMSFTSSILRGLATPPFRPPPVLLPGCLRGSSGPLREGRASLSAAGTRQPLFPRPNQPGKELEIRKILAHSGRMAVGRQPVAAPADMGPRYPANPHSAQSAFTCISGKPSGSPTAEEAPPAAALLGVSPSQGRHPPGGRAHRPPAPAGLTISLPETKSELVNELHGVHTPRADFKCCPPGSASSGFTGQIGCLTPAGWTVSLPETKSQLVNEFHQLHTPRAGYSSVPARRRSSSPGASGAPRVPYARERLPCLPLATRQPLFPRPNQPGKELEISGKY</sequence>
<keyword evidence="3" id="KW-1185">Reference proteome</keyword>
<feature type="region of interest" description="Disordered" evidence="1">
    <location>
        <begin position="365"/>
        <end position="422"/>
    </location>
</feature>
<feature type="compositionally biased region" description="Low complexity" evidence="1">
    <location>
        <begin position="377"/>
        <end position="388"/>
    </location>
</feature>
<reference evidence="2 3" key="1">
    <citation type="submission" date="2021-06" db="EMBL/GenBank/DDBJ databases">
        <authorList>
            <person name="Palmer J.M."/>
        </authorList>
    </citation>
    <scope>NUCLEOTIDE SEQUENCE [LARGE SCALE GENOMIC DNA]</scope>
    <source>
        <strain evidence="2 3">MEX-2019</strain>
        <tissue evidence="2">Muscle</tissue>
    </source>
</reference>
<feature type="region of interest" description="Disordered" evidence="1">
    <location>
        <begin position="1"/>
        <end position="52"/>
    </location>
</feature>